<dbReference type="Proteomes" id="UP000789405">
    <property type="component" value="Unassembled WGS sequence"/>
</dbReference>
<sequence>DMEILKAIENNQTKILEKTSLGMKCGKLNPIFLSKTPGAKRQCSHNSLKLELEILIVHLNSSGF</sequence>
<dbReference type="EMBL" id="CAJVPY010016256">
    <property type="protein sequence ID" value="CAG8756135.1"/>
    <property type="molecule type" value="Genomic_DNA"/>
</dbReference>
<name>A0A9N9IZ14_9GLOM</name>
<protein>
    <submittedName>
        <fullName evidence="1">17676_t:CDS:1</fullName>
    </submittedName>
</protein>
<keyword evidence="2" id="KW-1185">Reference proteome</keyword>
<accession>A0A9N9IZ14</accession>
<evidence type="ECO:0000313" key="1">
    <source>
        <dbReference type="EMBL" id="CAG8756135.1"/>
    </source>
</evidence>
<reference evidence="1" key="1">
    <citation type="submission" date="2021-06" db="EMBL/GenBank/DDBJ databases">
        <authorList>
            <person name="Kallberg Y."/>
            <person name="Tangrot J."/>
            <person name="Rosling A."/>
        </authorList>
    </citation>
    <scope>NUCLEOTIDE SEQUENCE</scope>
    <source>
        <strain evidence="1">MA453B</strain>
    </source>
</reference>
<dbReference type="AlphaFoldDB" id="A0A9N9IZ14"/>
<gene>
    <name evidence="1" type="ORF">DERYTH_LOCUS17344</name>
</gene>
<evidence type="ECO:0000313" key="2">
    <source>
        <dbReference type="Proteomes" id="UP000789405"/>
    </source>
</evidence>
<comment type="caution">
    <text evidence="1">The sequence shown here is derived from an EMBL/GenBank/DDBJ whole genome shotgun (WGS) entry which is preliminary data.</text>
</comment>
<proteinExistence type="predicted"/>
<organism evidence="1 2">
    <name type="scientific">Dentiscutata erythropus</name>
    <dbReference type="NCBI Taxonomy" id="1348616"/>
    <lineage>
        <taxon>Eukaryota</taxon>
        <taxon>Fungi</taxon>
        <taxon>Fungi incertae sedis</taxon>
        <taxon>Mucoromycota</taxon>
        <taxon>Glomeromycotina</taxon>
        <taxon>Glomeromycetes</taxon>
        <taxon>Diversisporales</taxon>
        <taxon>Gigasporaceae</taxon>
        <taxon>Dentiscutata</taxon>
    </lineage>
</organism>
<feature type="non-terminal residue" evidence="1">
    <location>
        <position position="64"/>
    </location>
</feature>